<dbReference type="PANTHER" id="PTHR45876">
    <property type="entry name" value="FI04035P"/>
    <property type="match status" value="1"/>
</dbReference>
<gene>
    <name evidence="2" type="ORF">A3Q56_06602</name>
</gene>
<feature type="domain" description="Rho-GAP" evidence="1">
    <location>
        <begin position="1"/>
        <end position="134"/>
    </location>
</feature>
<dbReference type="InterPro" id="IPR000198">
    <property type="entry name" value="RhoGAP_dom"/>
</dbReference>
<dbReference type="PANTHER" id="PTHR45876:SF8">
    <property type="entry name" value="FI04035P"/>
    <property type="match status" value="1"/>
</dbReference>
<sequence>MEKFSAIDVAALFKNWLKILPKALISSELYDMFYDDSSVIIRSDTCIIAKINKITEEMNPLYSYVLRFLVKFIKKMCLQDIMAKTKMNKLNYSIVLSPNIFQSHKMVRNSDNIFRTTNQINMFNSLIAHCDVSDIEWPVIKYNISNHL</sequence>
<dbReference type="OrthoDB" id="10033734at2759"/>
<comment type="caution">
    <text evidence="2">The sequence shown here is derived from an EMBL/GenBank/DDBJ whole genome shotgun (WGS) entry which is preliminary data.</text>
</comment>
<evidence type="ECO:0000313" key="2">
    <source>
        <dbReference type="EMBL" id="OAF65674.1"/>
    </source>
</evidence>
<dbReference type="PROSITE" id="PS50238">
    <property type="entry name" value="RHOGAP"/>
    <property type="match status" value="1"/>
</dbReference>
<evidence type="ECO:0000313" key="3">
    <source>
        <dbReference type="Proteomes" id="UP000078046"/>
    </source>
</evidence>
<dbReference type="EMBL" id="LWCA01001191">
    <property type="protein sequence ID" value="OAF65674.1"/>
    <property type="molecule type" value="Genomic_DNA"/>
</dbReference>
<name>A0A177AWU6_9BILA</name>
<proteinExistence type="predicted"/>
<reference evidence="2 3" key="1">
    <citation type="submission" date="2016-04" db="EMBL/GenBank/DDBJ databases">
        <title>The genome of Intoshia linei affirms orthonectids as highly simplified spiralians.</title>
        <authorList>
            <person name="Mikhailov K.V."/>
            <person name="Slusarev G.S."/>
            <person name="Nikitin M.A."/>
            <person name="Logacheva M.D."/>
            <person name="Penin A."/>
            <person name="Aleoshin V."/>
            <person name="Panchin Y.V."/>
        </authorList>
    </citation>
    <scope>NUCLEOTIDE SEQUENCE [LARGE SCALE GENOMIC DNA]</scope>
    <source>
        <strain evidence="2">Intl2013</strain>
        <tissue evidence="2">Whole animal</tissue>
    </source>
</reference>
<dbReference type="InterPro" id="IPR008936">
    <property type="entry name" value="Rho_GTPase_activation_prot"/>
</dbReference>
<keyword evidence="3" id="KW-1185">Reference proteome</keyword>
<protein>
    <recommendedName>
        <fullName evidence="1">Rho-GAP domain-containing protein</fullName>
    </recommendedName>
</protein>
<organism evidence="2 3">
    <name type="scientific">Intoshia linei</name>
    <dbReference type="NCBI Taxonomy" id="1819745"/>
    <lineage>
        <taxon>Eukaryota</taxon>
        <taxon>Metazoa</taxon>
        <taxon>Spiralia</taxon>
        <taxon>Lophotrochozoa</taxon>
        <taxon>Mesozoa</taxon>
        <taxon>Orthonectida</taxon>
        <taxon>Rhopaluridae</taxon>
        <taxon>Intoshia</taxon>
    </lineage>
</organism>
<dbReference type="Pfam" id="PF00620">
    <property type="entry name" value="RhoGAP"/>
    <property type="match status" value="1"/>
</dbReference>
<accession>A0A177AWU6</accession>
<dbReference type="GO" id="GO:0005096">
    <property type="term" value="F:GTPase activator activity"/>
    <property type="evidence" value="ECO:0007669"/>
    <property type="project" value="TreeGrafter"/>
</dbReference>
<dbReference type="GO" id="GO:0007165">
    <property type="term" value="P:signal transduction"/>
    <property type="evidence" value="ECO:0007669"/>
    <property type="project" value="InterPro"/>
</dbReference>
<dbReference type="AlphaFoldDB" id="A0A177AWU6"/>
<dbReference type="Gene3D" id="1.10.555.10">
    <property type="entry name" value="Rho GTPase activation protein"/>
    <property type="match status" value="1"/>
</dbReference>
<dbReference type="SUPFAM" id="SSF48350">
    <property type="entry name" value="GTPase activation domain, GAP"/>
    <property type="match status" value="1"/>
</dbReference>
<evidence type="ECO:0000259" key="1">
    <source>
        <dbReference type="PROSITE" id="PS50238"/>
    </source>
</evidence>
<dbReference type="GO" id="GO:0005737">
    <property type="term" value="C:cytoplasm"/>
    <property type="evidence" value="ECO:0007669"/>
    <property type="project" value="TreeGrafter"/>
</dbReference>
<dbReference type="Proteomes" id="UP000078046">
    <property type="component" value="Unassembled WGS sequence"/>
</dbReference>